<evidence type="ECO:0000313" key="6">
    <source>
        <dbReference type="Proteomes" id="UP000040453"/>
    </source>
</evidence>
<name>A0A0A1MR67_9BACI</name>
<dbReference type="GO" id="GO:0016491">
    <property type="term" value="F:oxidoreductase activity"/>
    <property type="evidence" value="ECO:0007669"/>
    <property type="project" value="UniProtKB-KW"/>
</dbReference>
<reference evidence="5 6" key="1">
    <citation type="submission" date="2014-11" db="EMBL/GenBank/DDBJ databases">
        <authorList>
            <person name="Urmite Genomes Urmite Genomes"/>
        </authorList>
    </citation>
    <scope>NUCLEOTIDE SEQUENCE [LARGE SCALE GENOMIC DNA]</scope>
    <source>
        <strain evidence="5 6">Oc5</strain>
    </source>
</reference>
<dbReference type="Pfam" id="PF02894">
    <property type="entry name" value="GFO_IDH_MocA_C"/>
    <property type="match status" value="1"/>
</dbReference>
<evidence type="ECO:0000256" key="1">
    <source>
        <dbReference type="ARBA" id="ARBA00010928"/>
    </source>
</evidence>
<proteinExistence type="inferred from homology"/>
<dbReference type="GO" id="GO:0000166">
    <property type="term" value="F:nucleotide binding"/>
    <property type="evidence" value="ECO:0007669"/>
    <property type="project" value="InterPro"/>
</dbReference>
<evidence type="ECO:0000256" key="2">
    <source>
        <dbReference type="ARBA" id="ARBA00023002"/>
    </source>
</evidence>
<dbReference type="PANTHER" id="PTHR42840">
    <property type="entry name" value="NAD(P)-BINDING ROSSMANN-FOLD SUPERFAMILY PROTEIN-RELATED"/>
    <property type="match status" value="1"/>
</dbReference>
<feature type="domain" description="Gfo/Idh/MocA-like oxidoreductase N-terminal" evidence="3">
    <location>
        <begin position="5"/>
        <end position="125"/>
    </location>
</feature>
<dbReference type="STRING" id="545501.BN997_01980"/>
<dbReference type="PANTHER" id="PTHR42840:SF3">
    <property type="entry name" value="BINDING ROSSMANN FOLD OXIDOREDUCTASE, PUTATIVE (AFU_ORTHOLOGUE AFUA_2G10240)-RELATED"/>
    <property type="match status" value="1"/>
</dbReference>
<sequence length="344" mass="37581">MKEVIRCAVLGLGRLGYWHAENLAYQVKGAELVTVIDPLAGRAEEVAKELGVSNWSQDPDVAFHDDTIDAVVIVTPTSTHADLITRAAKNGKHVFVEKPLTQELSDADKVINTLQQENVFCQVGFMRRFDPAYAEAKKSIAAGDIGKPLYFKAASRDGNVPHEEFIKHSGGIFLDVAIHDYDIARFLMGQDVSSVQSTGSILLESNQFMEKYNDVDQGLTYLTFDGGATGDVETMRIAPYAYDIRGEVVGTEGAIQIGSMRSTDVKLLTNKGSTHDLIQDFPSRFQNAYLLEMIHFISSVQQGKTPNCTAADGKAALEIASAATESFLSGKKVELKKVIEKTVI</sequence>
<evidence type="ECO:0000259" key="3">
    <source>
        <dbReference type="Pfam" id="PF01408"/>
    </source>
</evidence>
<comment type="similarity">
    <text evidence="1">Belongs to the Gfo/Idh/MocA family.</text>
</comment>
<feature type="domain" description="Gfo/Idh/MocA-like oxidoreductase C-terminal" evidence="4">
    <location>
        <begin position="137"/>
        <end position="335"/>
    </location>
</feature>
<evidence type="ECO:0000313" key="5">
    <source>
        <dbReference type="EMBL" id="CEI82122.1"/>
    </source>
</evidence>
<organism evidence="5 6">
    <name type="scientific">Oceanobacillus oncorhynchi</name>
    <dbReference type="NCBI Taxonomy" id="545501"/>
    <lineage>
        <taxon>Bacteria</taxon>
        <taxon>Bacillati</taxon>
        <taxon>Bacillota</taxon>
        <taxon>Bacilli</taxon>
        <taxon>Bacillales</taxon>
        <taxon>Bacillaceae</taxon>
        <taxon>Oceanobacillus</taxon>
    </lineage>
</organism>
<dbReference type="SUPFAM" id="SSF55347">
    <property type="entry name" value="Glyceraldehyde-3-phosphate dehydrogenase-like, C-terminal domain"/>
    <property type="match status" value="1"/>
</dbReference>
<dbReference type="Gene3D" id="3.40.50.720">
    <property type="entry name" value="NAD(P)-binding Rossmann-like Domain"/>
    <property type="match status" value="1"/>
</dbReference>
<protein>
    <submittedName>
        <fullName evidence="5">Inositol 2-dehydrogenase</fullName>
    </submittedName>
</protein>
<evidence type="ECO:0000259" key="4">
    <source>
        <dbReference type="Pfam" id="PF02894"/>
    </source>
</evidence>
<accession>A0A0A1MR67</accession>
<dbReference type="EMBL" id="CDGG01000001">
    <property type="protein sequence ID" value="CEI82122.1"/>
    <property type="molecule type" value="Genomic_DNA"/>
</dbReference>
<dbReference type="AlphaFoldDB" id="A0A0A1MR67"/>
<keyword evidence="2" id="KW-0560">Oxidoreductase</keyword>
<dbReference type="OrthoDB" id="9815825at2"/>
<dbReference type="InterPro" id="IPR000683">
    <property type="entry name" value="Gfo/Idh/MocA-like_OxRdtase_N"/>
</dbReference>
<keyword evidence="6" id="KW-1185">Reference proteome</keyword>
<gene>
    <name evidence="5" type="primary">idhA_3</name>
    <name evidence="5" type="ORF">BN997_01980</name>
</gene>
<dbReference type="InterPro" id="IPR036291">
    <property type="entry name" value="NAD(P)-bd_dom_sf"/>
</dbReference>
<dbReference type="RefSeq" id="WP_042531721.1">
    <property type="nucleotide sequence ID" value="NZ_CDGG01000001.1"/>
</dbReference>
<dbReference type="Gene3D" id="3.30.360.10">
    <property type="entry name" value="Dihydrodipicolinate Reductase, domain 2"/>
    <property type="match status" value="1"/>
</dbReference>
<dbReference type="Proteomes" id="UP000040453">
    <property type="component" value="Unassembled WGS sequence"/>
</dbReference>
<dbReference type="Pfam" id="PF01408">
    <property type="entry name" value="GFO_IDH_MocA"/>
    <property type="match status" value="1"/>
</dbReference>
<dbReference type="InterPro" id="IPR004104">
    <property type="entry name" value="Gfo/Idh/MocA-like_OxRdtase_C"/>
</dbReference>
<dbReference type="SUPFAM" id="SSF51735">
    <property type="entry name" value="NAD(P)-binding Rossmann-fold domains"/>
    <property type="match status" value="1"/>
</dbReference>